<dbReference type="HAMAP" id="MF_00093">
    <property type="entry name" value="Rel_fac_1"/>
    <property type="match status" value="1"/>
</dbReference>
<proteinExistence type="inferred from homology"/>
<gene>
    <name evidence="8" type="primary">prfA</name>
    <name evidence="11" type="ORF">A4R35_11005</name>
</gene>
<dbReference type="Proteomes" id="UP000248706">
    <property type="component" value="Unassembled WGS sequence"/>
</dbReference>
<comment type="function">
    <text evidence="1 8">Peptide chain release factor 1 directs the termination of translation in response to the peptide chain termination codons UAG and UAA.</text>
</comment>
<dbReference type="FunFam" id="3.30.70.1660:FF:000004">
    <property type="entry name" value="Peptide chain release factor 1"/>
    <property type="match status" value="1"/>
</dbReference>
<evidence type="ECO:0000313" key="11">
    <source>
        <dbReference type="EMBL" id="RAQ96062.1"/>
    </source>
</evidence>
<dbReference type="InterPro" id="IPR000352">
    <property type="entry name" value="Pep_chain_release_fac_I"/>
</dbReference>
<evidence type="ECO:0000256" key="9">
    <source>
        <dbReference type="SAM" id="Coils"/>
    </source>
</evidence>
<feature type="coiled-coil region" evidence="9">
    <location>
        <begin position="258"/>
        <end position="285"/>
    </location>
</feature>
<dbReference type="Pfam" id="PF00472">
    <property type="entry name" value="RF-1"/>
    <property type="match status" value="1"/>
</dbReference>
<dbReference type="NCBIfam" id="NF001859">
    <property type="entry name" value="PRK00591.1"/>
    <property type="match status" value="1"/>
</dbReference>
<dbReference type="PROSITE" id="PS00745">
    <property type="entry name" value="RF_PROK_I"/>
    <property type="match status" value="1"/>
</dbReference>
<dbReference type="InterPro" id="IPR005139">
    <property type="entry name" value="PCRF"/>
</dbReference>
<dbReference type="InterPro" id="IPR045853">
    <property type="entry name" value="Pep_chain_release_fac_I_sf"/>
</dbReference>
<evidence type="ECO:0000256" key="7">
    <source>
        <dbReference type="ARBA" id="ARBA00050039"/>
    </source>
</evidence>
<evidence type="ECO:0000256" key="3">
    <source>
        <dbReference type="ARBA" id="ARBA00010835"/>
    </source>
</evidence>
<dbReference type="Gene3D" id="3.30.70.1660">
    <property type="match status" value="1"/>
</dbReference>
<dbReference type="PANTHER" id="PTHR43804">
    <property type="entry name" value="LD18447P"/>
    <property type="match status" value="1"/>
</dbReference>
<dbReference type="InterPro" id="IPR050057">
    <property type="entry name" value="Prokaryotic/Mito_RF"/>
</dbReference>
<name>A0A328VIV1_9CHLR</name>
<evidence type="ECO:0000313" key="12">
    <source>
        <dbReference type="Proteomes" id="UP000248706"/>
    </source>
</evidence>
<dbReference type="PANTHER" id="PTHR43804:SF7">
    <property type="entry name" value="LD18447P"/>
    <property type="match status" value="1"/>
</dbReference>
<keyword evidence="4 8" id="KW-0488">Methylation</keyword>
<dbReference type="GO" id="GO:0016149">
    <property type="term" value="F:translation release factor activity, codon specific"/>
    <property type="evidence" value="ECO:0007669"/>
    <property type="project" value="UniProtKB-UniRule"/>
</dbReference>
<reference evidence="11 12" key="1">
    <citation type="submission" date="2016-08" db="EMBL/GenBank/DDBJ databases">
        <title>Analysis of Carbohydrate Active Enzymes in Thermogemmatispora T81 Reveals Carbohydrate Degradation Ability.</title>
        <authorList>
            <person name="Tomazini A."/>
            <person name="Lal S."/>
            <person name="Stott M."/>
            <person name="Henrissat B."/>
            <person name="Polikarpov I."/>
            <person name="Sparling R."/>
            <person name="Levin D.B."/>
        </authorList>
    </citation>
    <scope>NUCLEOTIDE SEQUENCE [LARGE SCALE GENOMIC DNA]</scope>
    <source>
        <strain evidence="11 12">T81</strain>
    </source>
</reference>
<evidence type="ECO:0000256" key="1">
    <source>
        <dbReference type="ARBA" id="ARBA00002986"/>
    </source>
</evidence>
<organism evidence="11 12">
    <name type="scientific">Thermogemmatispora tikiterensis</name>
    <dbReference type="NCBI Taxonomy" id="1825093"/>
    <lineage>
        <taxon>Bacteria</taxon>
        <taxon>Bacillati</taxon>
        <taxon>Chloroflexota</taxon>
        <taxon>Ktedonobacteria</taxon>
        <taxon>Thermogemmatisporales</taxon>
        <taxon>Thermogemmatisporaceae</taxon>
        <taxon>Thermogemmatispora</taxon>
    </lineage>
</organism>
<dbReference type="FunFam" id="3.30.160.20:FF:000004">
    <property type="entry name" value="Peptide chain release factor 1"/>
    <property type="match status" value="1"/>
</dbReference>
<dbReference type="SMART" id="SM00937">
    <property type="entry name" value="PCRF"/>
    <property type="match status" value="1"/>
</dbReference>
<comment type="subcellular location">
    <subcellularLocation>
        <location evidence="2 8">Cytoplasm</location>
    </subcellularLocation>
</comment>
<feature type="domain" description="Prokaryotic-type class I peptide chain release factors" evidence="10">
    <location>
        <begin position="229"/>
        <end position="245"/>
    </location>
</feature>
<feature type="coiled-coil region" evidence="9">
    <location>
        <begin position="43"/>
        <end position="96"/>
    </location>
</feature>
<evidence type="ECO:0000256" key="6">
    <source>
        <dbReference type="ARBA" id="ARBA00022917"/>
    </source>
</evidence>
<dbReference type="Pfam" id="PF03462">
    <property type="entry name" value="PCRF"/>
    <property type="match status" value="1"/>
</dbReference>
<evidence type="ECO:0000256" key="5">
    <source>
        <dbReference type="ARBA" id="ARBA00022490"/>
    </source>
</evidence>
<evidence type="ECO:0000256" key="8">
    <source>
        <dbReference type="HAMAP-Rule" id="MF_00093"/>
    </source>
</evidence>
<protein>
    <recommendedName>
        <fullName evidence="7 8">Peptide chain release factor 1</fullName>
        <shortName evidence="8">RF-1</shortName>
    </recommendedName>
</protein>
<dbReference type="RefSeq" id="WP_112429319.1">
    <property type="nucleotide sequence ID" value="NZ_MCIF01000002.1"/>
</dbReference>
<feature type="modified residue" description="N5-methylglutamine" evidence="8">
    <location>
        <position position="236"/>
    </location>
</feature>
<comment type="PTM">
    <text evidence="8">Methylated by PrmC. Methylation increases the termination efficiency of RF1.</text>
</comment>
<keyword evidence="12" id="KW-1185">Reference proteome</keyword>
<dbReference type="FunFam" id="3.30.70.1660:FF:000002">
    <property type="entry name" value="Peptide chain release factor 1"/>
    <property type="match status" value="1"/>
</dbReference>
<comment type="similarity">
    <text evidence="3 8">Belongs to the prokaryotic/mitochondrial release factor family.</text>
</comment>
<dbReference type="Gene3D" id="3.30.160.20">
    <property type="match status" value="1"/>
</dbReference>
<evidence type="ECO:0000256" key="4">
    <source>
        <dbReference type="ARBA" id="ARBA00022481"/>
    </source>
</evidence>
<dbReference type="InterPro" id="IPR004373">
    <property type="entry name" value="RF-1"/>
</dbReference>
<keyword evidence="9" id="KW-0175">Coiled coil</keyword>
<evidence type="ECO:0000259" key="10">
    <source>
        <dbReference type="PROSITE" id="PS00745"/>
    </source>
</evidence>
<dbReference type="NCBIfam" id="TIGR00019">
    <property type="entry name" value="prfA"/>
    <property type="match status" value="1"/>
</dbReference>
<accession>A0A328VIV1</accession>
<dbReference type="GO" id="GO:0005829">
    <property type="term" value="C:cytosol"/>
    <property type="evidence" value="ECO:0007669"/>
    <property type="project" value="UniProtKB-ARBA"/>
</dbReference>
<evidence type="ECO:0000256" key="2">
    <source>
        <dbReference type="ARBA" id="ARBA00004496"/>
    </source>
</evidence>
<dbReference type="EMBL" id="MCIF01000002">
    <property type="protein sequence ID" value="RAQ96062.1"/>
    <property type="molecule type" value="Genomic_DNA"/>
</dbReference>
<comment type="caution">
    <text evidence="11">The sequence shown here is derived from an EMBL/GenBank/DDBJ whole genome shotgun (WGS) entry which is preliminary data.</text>
</comment>
<sequence>MDLMQKLESLANRYEELNTLMAQPEVLSNVPLLQRYGREQAELEEVVEKYYQLRTTLKELEEAEELERESDDPALRELAREEIARLKERREQLTEDVKLALLPKDAMDEKNAIVTIQGGAGGEEAALFAADLFRMYSRYAEQRRWKIEVLDLNETDQGGIKDITFLVRGKGAYRRLKYEGGTHRVQRVPVTEANGRIHTSTAKVIVLPEADEEINIEIKESDIRIDVFRSTGHGGQSVNTTDSAVRITHLPTGLVVTCQDEKSQLKNKERALSVLKARLWDLEEARRQEELGKARRSQVQMGDRSEKIRTYNFPQDRVTDHRIGLTRYNLQGVLDGELDEFIDNLIAADQADRLQRLFAEEPATVQ</sequence>
<dbReference type="Gene3D" id="6.10.140.1950">
    <property type="match status" value="1"/>
</dbReference>
<dbReference type="OrthoDB" id="9806673at2"/>
<keyword evidence="5 8" id="KW-0963">Cytoplasm</keyword>
<dbReference type="SUPFAM" id="SSF75620">
    <property type="entry name" value="Release factor"/>
    <property type="match status" value="1"/>
</dbReference>
<keyword evidence="6 8" id="KW-0648">Protein biosynthesis</keyword>
<dbReference type="AlphaFoldDB" id="A0A328VIV1"/>